<dbReference type="KEGG" id="bgp:BGL_2c19060"/>
<organism evidence="4 5">
    <name type="scientific">Burkholderia plantarii</name>
    <dbReference type="NCBI Taxonomy" id="41899"/>
    <lineage>
        <taxon>Bacteria</taxon>
        <taxon>Pseudomonadati</taxon>
        <taxon>Pseudomonadota</taxon>
        <taxon>Betaproteobacteria</taxon>
        <taxon>Burkholderiales</taxon>
        <taxon>Burkholderiaceae</taxon>
        <taxon>Burkholderia</taxon>
    </lineage>
</organism>
<evidence type="ECO:0000313" key="4">
    <source>
        <dbReference type="EMBL" id="AJK49972.1"/>
    </source>
</evidence>
<comment type="pathway">
    <text evidence="1">Bacterial outer membrane biogenesis; LPS O-antigen biosynthesis.</text>
</comment>
<dbReference type="AlphaFoldDB" id="A0A0B6RX94"/>
<evidence type="ECO:0000256" key="2">
    <source>
        <dbReference type="ARBA" id="ARBA00007637"/>
    </source>
</evidence>
<dbReference type="HOGENOM" id="CLU_007383_1_7_4"/>
<feature type="domain" description="NAD-dependent epimerase/dehydratase" evidence="3">
    <location>
        <begin position="170"/>
        <end position="286"/>
    </location>
</feature>
<sequence length="384" mass="42021">MKILVTGGAGFIGTSLVRKLAAGNATVTVVDNLSEQIHGVDPYRDSELLRRLDGSVRLIEGSVCDRDTLERAMRGQDAIVHLAAETGTGQSMYEVGRYLDVNVGGCGLILDILVKNRGNSVRKVVVASSRAIYGEGKYRSPALGIVYPDAREETDLLAGRFDYHCAASGEPLECLPTDEESKIHPSSVYGITKYNQEQMVMTVCRAIGIGAVALRYQNVYGPGQSLSNPYTGILSIFSTRIKNGNGINVFEDGRQSRDFVYIDDVVDATEAALVRPEAGGRVFGIGSGQRTAVIDVARQLRLLYRSEAPVEVTGAFRLGDIRHNYADLTRAREWLGFEPKVRFEDGVARFAAWVDEQEVKADNYERSIVEMQARGLYQVGRVAA</sequence>
<feature type="domain" description="NAD-dependent epimerase/dehydratase" evidence="3">
    <location>
        <begin position="3"/>
        <end position="138"/>
    </location>
</feature>
<dbReference type="InterPro" id="IPR036291">
    <property type="entry name" value="NAD(P)-bd_dom_sf"/>
</dbReference>
<comment type="similarity">
    <text evidence="2">Belongs to the NAD(P)-dependent epimerase/dehydratase family.</text>
</comment>
<reference evidence="4 5" key="2">
    <citation type="journal article" date="2016" name="Appl. Microbiol. Biotechnol.">
        <title>Mutations improving production and secretion of extracellular lipase by Burkholderia glumae PG1.</title>
        <authorList>
            <person name="Knapp A."/>
            <person name="Voget S."/>
            <person name="Gao R."/>
            <person name="Zaburannyi N."/>
            <person name="Krysciak D."/>
            <person name="Breuer M."/>
            <person name="Hauer B."/>
            <person name="Streit W.R."/>
            <person name="Muller R."/>
            <person name="Daniel R."/>
            <person name="Jaeger K.E."/>
        </authorList>
    </citation>
    <scope>NUCLEOTIDE SEQUENCE [LARGE SCALE GENOMIC DNA]</scope>
    <source>
        <strain evidence="4 5">PG1</strain>
    </source>
</reference>
<dbReference type="SUPFAM" id="SSF51735">
    <property type="entry name" value="NAD(P)-binding Rossmann-fold domains"/>
    <property type="match status" value="1"/>
</dbReference>
<evidence type="ECO:0000256" key="1">
    <source>
        <dbReference type="ARBA" id="ARBA00005125"/>
    </source>
</evidence>
<dbReference type="Pfam" id="PF01370">
    <property type="entry name" value="Epimerase"/>
    <property type="match status" value="2"/>
</dbReference>
<reference evidence="5" key="1">
    <citation type="submission" date="2011-03" db="EMBL/GenBank/DDBJ databases">
        <authorList>
            <person name="Voget S."/>
            <person name="Streit W.R."/>
            <person name="Jaeger K.E."/>
            <person name="Daniel R."/>
        </authorList>
    </citation>
    <scope>NUCLEOTIDE SEQUENCE [LARGE SCALE GENOMIC DNA]</scope>
    <source>
        <strain evidence="5">PG1</strain>
    </source>
</reference>
<evidence type="ECO:0000313" key="5">
    <source>
        <dbReference type="Proteomes" id="UP000031838"/>
    </source>
</evidence>
<keyword evidence="5" id="KW-1185">Reference proteome</keyword>
<dbReference type="RefSeq" id="WP_042628320.1">
    <property type="nucleotide sequence ID" value="NZ_CP002581.1"/>
</dbReference>
<dbReference type="PRINTS" id="PR01713">
    <property type="entry name" value="NUCEPIMERASE"/>
</dbReference>
<evidence type="ECO:0000259" key="3">
    <source>
        <dbReference type="Pfam" id="PF01370"/>
    </source>
</evidence>
<dbReference type="EMBL" id="CP002581">
    <property type="protein sequence ID" value="AJK49972.1"/>
    <property type="molecule type" value="Genomic_DNA"/>
</dbReference>
<protein>
    <submittedName>
        <fullName evidence="4">NAD-dependent epimerase/dehydratase</fullName>
    </submittedName>
</protein>
<dbReference type="Gene3D" id="3.40.50.720">
    <property type="entry name" value="NAD(P)-binding Rossmann-like Domain"/>
    <property type="match status" value="1"/>
</dbReference>
<accession>A0A0B6RX94</accession>
<proteinExistence type="inferred from homology"/>
<dbReference type="InterPro" id="IPR001509">
    <property type="entry name" value="Epimerase_deHydtase"/>
</dbReference>
<dbReference type="OrthoDB" id="9769113at2"/>
<name>A0A0B6RX94_BURPL</name>
<dbReference type="Proteomes" id="UP000031838">
    <property type="component" value="Chromosome 2"/>
</dbReference>
<dbReference type="PANTHER" id="PTHR43000">
    <property type="entry name" value="DTDP-D-GLUCOSE 4,6-DEHYDRATASE-RELATED"/>
    <property type="match status" value="1"/>
</dbReference>
<gene>
    <name evidence="4" type="ORF">BGL_2c19060</name>
</gene>